<dbReference type="Proteomes" id="UP000541535">
    <property type="component" value="Unassembled WGS sequence"/>
</dbReference>
<protein>
    <submittedName>
        <fullName evidence="1">Uncharacterized protein</fullName>
    </submittedName>
</protein>
<gene>
    <name evidence="1" type="ORF">FHS03_004061</name>
</gene>
<evidence type="ECO:0000313" key="2">
    <source>
        <dbReference type="Proteomes" id="UP000541535"/>
    </source>
</evidence>
<comment type="caution">
    <text evidence="1">The sequence shown here is derived from an EMBL/GenBank/DDBJ whole genome shotgun (WGS) entry which is preliminary data.</text>
</comment>
<reference evidence="1 2" key="1">
    <citation type="submission" date="2020-08" db="EMBL/GenBank/DDBJ databases">
        <title>Genomic Encyclopedia of Type Strains, Phase III (KMG-III): the genomes of soil and plant-associated and newly described type strains.</title>
        <authorList>
            <person name="Whitman W."/>
        </authorList>
    </citation>
    <scope>NUCLEOTIDE SEQUENCE [LARGE SCALE GENOMIC DNA]</scope>
    <source>
        <strain evidence="1 2">CECT 8897</strain>
    </source>
</reference>
<dbReference type="RefSeq" id="WP_183442727.1">
    <property type="nucleotide sequence ID" value="NZ_JACHXD010000012.1"/>
</dbReference>
<accession>A0A7W5BD83</accession>
<proteinExistence type="predicted"/>
<evidence type="ECO:0000313" key="1">
    <source>
        <dbReference type="EMBL" id="MBB3120988.1"/>
    </source>
</evidence>
<dbReference type="AlphaFoldDB" id="A0A7W5BD83"/>
<dbReference type="EMBL" id="JACHXD010000012">
    <property type="protein sequence ID" value="MBB3120988.1"/>
    <property type="molecule type" value="Genomic_DNA"/>
</dbReference>
<organism evidence="1 2">
    <name type="scientific">Pseudoduganella violacea</name>
    <dbReference type="NCBI Taxonomy" id="1715466"/>
    <lineage>
        <taxon>Bacteria</taxon>
        <taxon>Pseudomonadati</taxon>
        <taxon>Pseudomonadota</taxon>
        <taxon>Betaproteobacteria</taxon>
        <taxon>Burkholderiales</taxon>
        <taxon>Oxalobacteraceae</taxon>
        <taxon>Telluria group</taxon>
        <taxon>Pseudoduganella</taxon>
    </lineage>
</organism>
<name>A0A7W5BD83_9BURK</name>
<sequence length="550" mass="60193">MSYFDLPRLYFHGRFFTNPSTINNKLANFSPDVRLLPMNERRQSAKMTEEYAGFQYINPYGLHNFLLDNCVVSGAHGMAASPVGGQAFGAIHSGVPYAKMVDLDPDQQSLSQIFGLALRVLLQDGSGFEGRLEPATLFDLWYGRVPSERGDQMAAGVFQSLMRLENIQWLGPQDGLVQGLRERCQSGVSVKFMLDAYQGKPELAGFNYGRIVGVIGPGRNGEAINFPSERRLNPAGSVCGPAYYKLHSDELKLTLDLGNSMPLLHPAGESKDLGILRLVALSDDGPVALHEHALDYSRAALERNGGLVDLAISEAQHALLCRHPLAIQAMRLGASALLLQEHASLKWIHCEPTSLRLAPGESATVKFHARHAGQAMPDEAIDLRLTAHEGNNRPRSGVEFPAQVLTDADGVGLLRVEARSPQPLPPRRAVIDSQLYYLGGGAWQEAGELTRQSGGGVLSILVFNQVAEVAEPVWADHIEPILSYYARIYPGVAAVLGIDSHDGVRANATLLHRWLSLPREDPLHFPPSRDLAPAKAKMICRWLETGMRDD</sequence>
<keyword evidence="2" id="KW-1185">Reference proteome</keyword>